<sequence length="73" mass="8809">MLMEYWRAGEAGNMEAWDEEVRDDWTKKDLKIWFGVNRFIHKFQILKFASSELYVVTTKQYAWRNCRAGMQAL</sequence>
<dbReference type="Proteomes" id="UP000712281">
    <property type="component" value="Unassembled WGS sequence"/>
</dbReference>
<organism evidence="1 2">
    <name type="scientific">Brassica cretica</name>
    <name type="common">Mustard</name>
    <dbReference type="NCBI Taxonomy" id="69181"/>
    <lineage>
        <taxon>Eukaryota</taxon>
        <taxon>Viridiplantae</taxon>
        <taxon>Streptophyta</taxon>
        <taxon>Embryophyta</taxon>
        <taxon>Tracheophyta</taxon>
        <taxon>Spermatophyta</taxon>
        <taxon>Magnoliopsida</taxon>
        <taxon>eudicotyledons</taxon>
        <taxon>Gunneridae</taxon>
        <taxon>Pentapetalae</taxon>
        <taxon>rosids</taxon>
        <taxon>malvids</taxon>
        <taxon>Brassicales</taxon>
        <taxon>Brassicaceae</taxon>
        <taxon>Brassiceae</taxon>
        <taxon>Brassica</taxon>
    </lineage>
</organism>
<dbReference type="EMBL" id="QGKW02000717">
    <property type="protein sequence ID" value="KAF2596363.1"/>
    <property type="molecule type" value="Genomic_DNA"/>
</dbReference>
<reference evidence="1" key="1">
    <citation type="submission" date="2019-12" db="EMBL/GenBank/DDBJ databases">
        <title>Genome sequencing and annotation of Brassica cretica.</title>
        <authorList>
            <person name="Studholme D.J."/>
            <person name="Sarris P.F."/>
        </authorList>
    </citation>
    <scope>NUCLEOTIDE SEQUENCE</scope>
    <source>
        <strain evidence="1">PFS-001/15</strain>
        <tissue evidence="1">Leaf</tissue>
    </source>
</reference>
<gene>
    <name evidence="1" type="ORF">F2Q68_00008646</name>
</gene>
<protein>
    <submittedName>
        <fullName evidence="1">Uncharacterized protein</fullName>
    </submittedName>
</protein>
<dbReference type="AlphaFoldDB" id="A0A8S9KSW7"/>
<accession>A0A8S9KSW7</accession>
<evidence type="ECO:0000313" key="1">
    <source>
        <dbReference type="EMBL" id="KAF2596363.1"/>
    </source>
</evidence>
<comment type="caution">
    <text evidence="1">The sequence shown here is derived from an EMBL/GenBank/DDBJ whole genome shotgun (WGS) entry which is preliminary data.</text>
</comment>
<evidence type="ECO:0000313" key="2">
    <source>
        <dbReference type="Proteomes" id="UP000712281"/>
    </source>
</evidence>
<name>A0A8S9KSW7_BRACR</name>
<proteinExistence type="predicted"/>